<feature type="compositionally biased region" description="Low complexity" evidence="1">
    <location>
        <begin position="349"/>
        <end position="360"/>
    </location>
</feature>
<dbReference type="EMBL" id="ML770258">
    <property type="protein sequence ID" value="KAE9383996.1"/>
    <property type="molecule type" value="Genomic_DNA"/>
</dbReference>
<reference evidence="2" key="1">
    <citation type="journal article" date="2019" name="Environ. Microbiol.">
        <title>Fungal ecological strategies reflected in gene transcription - a case study of two litter decomposers.</title>
        <authorList>
            <person name="Barbi F."/>
            <person name="Kohler A."/>
            <person name="Barry K."/>
            <person name="Baskaran P."/>
            <person name="Daum C."/>
            <person name="Fauchery L."/>
            <person name="Ihrmark K."/>
            <person name="Kuo A."/>
            <person name="LaButti K."/>
            <person name="Lipzen A."/>
            <person name="Morin E."/>
            <person name="Grigoriev I.V."/>
            <person name="Henrissat B."/>
            <person name="Lindahl B."/>
            <person name="Martin F."/>
        </authorList>
    </citation>
    <scope>NUCLEOTIDE SEQUENCE</scope>
    <source>
        <strain evidence="2">JB14</strain>
    </source>
</reference>
<evidence type="ECO:0000256" key="1">
    <source>
        <dbReference type="SAM" id="MobiDB-lite"/>
    </source>
</evidence>
<feature type="region of interest" description="Disordered" evidence="1">
    <location>
        <begin position="345"/>
        <end position="415"/>
    </location>
</feature>
<feature type="compositionally biased region" description="Polar residues" evidence="1">
    <location>
        <begin position="366"/>
        <end position="378"/>
    </location>
</feature>
<protein>
    <submittedName>
        <fullName evidence="2">Uncharacterized protein</fullName>
    </submittedName>
</protein>
<dbReference type="AlphaFoldDB" id="A0A6A4GEL7"/>
<keyword evidence="3" id="KW-1185">Reference proteome</keyword>
<name>A0A6A4GEL7_9AGAR</name>
<feature type="region of interest" description="Disordered" evidence="1">
    <location>
        <begin position="429"/>
        <end position="503"/>
    </location>
</feature>
<feature type="compositionally biased region" description="Polar residues" evidence="1">
    <location>
        <begin position="474"/>
        <end position="489"/>
    </location>
</feature>
<dbReference type="Proteomes" id="UP000799118">
    <property type="component" value="Unassembled WGS sequence"/>
</dbReference>
<feature type="region of interest" description="Disordered" evidence="1">
    <location>
        <begin position="225"/>
        <end position="253"/>
    </location>
</feature>
<feature type="compositionally biased region" description="Low complexity" evidence="1">
    <location>
        <begin position="383"/>
        <end position="393"/>
    </location>
</feature>
<evidence type="ECO:0000313" key="2">
    <source>
        <dbReference type="EMBL" id="KAE9383996.1"/>
    </source>
</evidence>
<sequence>MPKDKSQSKSRKKPLKPKADQTKLEAQSGLIISSRIVKSTKQVAWLKICLPDFYSHQSCNKLSDFWPLIKGQYLEAFPVEGQDAEDLGPEEAHTVAVLVKKHQDSVYYWFNNTSNTQRWRKGNAPSFNMTVDLVSGEMLTSVSSSTNNPDKHMKKECTHKIQELFRMEYYDTFRDECNTEISVLAAQCEDGKVSRGDHLKIVHRIANQKWDLASPEVKKHVEDLQAAKHSAADDKSDSDKEAAKSGEADQSADEQLDSFLGGKDLDAFFVALPGILGQFAANLGRKMPMALSILGAARDPKTQKICSFTRSVTGLEFDQACPTFNQLILNLFLVFARRAIPKVNKSVKATSSEPPASPSTGEQGVVPSQLSPSSSTEEQGVAPSQLLLSPSPSTGEAVASSQPTPSLPTPLPPVLDELIDPALRELLASHQSQPAPSPSPLSQPIPSPAEPIDPAVSPGPETTGSPTPPIPLSTPFSDSESPTGSQSNPMPSPERPPGLFLGPEEWNAHYMHMLGILSPNCAAGEQDTSDGVTNKLFELNKTISKRKRSQPKKQITQVSQGEVSGVGKENIPPLGVGVIQPLQTPNVVTGGWSSRECAQKLLGGPETIDERNQRLKIGKYKVVDDEGEDCDNPPAKRARVM</sequence>
<feature type="region of interest" description="Disordered" evidence="1">
    <location>
        <begin position="1"/>
        <end position="22"/>
    </location>
</feature>
<feature type="compositionally biased region" description="Pro residues" evidence="1">
    <location>
        <begin position="435"/>
        <end position="451"/>
    </location>
</feature>
<accession>A0A6A4GEL7</accession>
<evidence type="ECO:0000313" key="3">
    <source>
        <dbReference type="Proteomes" id="UP000799118"/>
    </source>
</evidence>
<organism evidence="2 3">
    <name type="scientific">Gymnopus androsaceus JB14</name>
    <dbReference type="NCBI Taxonomy" id="1447944"/>
    <lineage>
        <taxon>Eukaryota</taxon>
        <taxon>Fungi</taxon>
        <taxon>Dikarya</taxon>
        <taxon>Basidiomycota</taxon>
        <taxon>Agaricomycotina</taxon>
        <taxon>Agaricomycetes</taxon>
        <taxon>Agaricomycetidae</taxon>
        <taxon>Agaricales</taxon>
        <taxon>Marasmiineae</taxon>
        <taxon>Omphalotaceae</taxon>
        <taxon>Gymnopus</taxon>
    </lineage>
</organism>
<feature type="compositionally biased region" description="Basic and acidic residues" evidence="1">
    <location>
        <begin position="225"/>
        <end position="247"/>
    </location>
</feature>
<proteinExistence type="predicted"/>
<gene>
    <name evidence="2" type="ORF">BT96DRAFT_1008548</name>
</gene>